<accession>A0A5K7Z8Z8</accession>
<dbReference type="KEGG" id="dwd:DSCW_23510"/>
<dbReference type="EMBL" id="AP021875">
    <property type="protein sequence ID" value="BBO74934.1"/>
    <property type="molecule type" value="Genomic_DNA"/>
</dbReference>
<evidence type="ECO:0000313" key="2">
    <source>
        <dbReference type="Proteomes" id="UP000427769"/>
    </source>
</evidence>
<evidence type="ECO:0000313" key="1">
    <source>
        <dbReference type="EMBL" id="BBO74934.1"/>
    </source>
</evidence>
<name>A0A5K7Z8Z8_9BACT</name>
<organism evidence="1 2">
    <name type="scientific">Desulfosarcina widdelii</name>
    <dbReference type="NCBI Taxonomy" id="947919"/>
    <lineage>
        <taxon>Bacteria</taxon>
        <taxon>Pseudomonadati</taxon>
        <taxon>Thermodesulfobacteriota</taxon>
        <taxon>Desulfobacteria</taxon>
        <taxon>Desulfobacterales</taxon>
        <taxon>Desulfosarcinaceae</taxon>
        <taxon>Desulfosarcina</taxon>
    </lineage>
</organism>
<dbReference type="RefSeq" id="WP_155303905.1">
    <property type="nucleotide sequence ID" value="NZ_AP021875.1"/>
</dbReference>
<protein>
    <submittedName>
        <fullName evidence="1">Uncharacterized protein</fullName>
    </submittedName>
</protein>
<keyword evidence="2" id="KW-1185">Reference proteome</keyword>
<sequence>MIRNGSTSQAEIASMVDRYGDFEQRVQRQMEQRCQPACSVCRHVCCRPHFCEESRQSAFLERVVRRFSPQAVFDKKRGWLSPKGCTLVAGRPPVCYEFLCGDIPDAVSADSHRRWAMLALSMLVTHVGRRAVGSRHLVEATGAGELTRIHRERFAARLEEAEAALAEAAAILDGRRTTAAGPTLARIVPPPGRKPKRRSM</sequence>
<dbReference type="Proteomes" id="UP000427769">
    <property type="component" value="Chromosome"/>
</dbReference>
<dbReference type="AlphaFoldDB" id="A0A5K7Z8Z8"/>
<reference evidence="1 2" key="1">
    <citation type="submission" date="2019-11" db="EMBL/GenBank/DDBJ databases">
        <title>Comparative genomics of hydrocarbon-degrading Desulfosarcina strains.</title>
        <authorList>
            <person name="Watanabe M."/>
            <person name="Kojima H."/>
            <person name="Fukui M."/>
        </authorList>
    </citation>
    <scope>NUCLEOTIDE SEQUENCE [LARGE SCALE GENOMIC DNA]</scope>
    <source>
        <strain evidence="1 2">PP31</strain>
    </source>
</reference>
<proteinExistence type="predicted"/>
<gene>
    <name evidence="1" type="ORF">DSCW_23510</name>
</gene>
<dbReference type="OrthoDB" id="5420222at2"/>